<sequence>MTINIRFLGRGGEEELHVFPSPVTREPVLMSMSPSQAHSHFKTATLTAANTSIVIQPKPGLSIWISDIIISGEKQAGSDITVQFNDGTNAEIIVIINQVDSSPNLSVNLNSYFRGWKDARVEMITSGAGDATVTVGYIHSVDSPTFSEWDSDR</sequence>
<evidence type="ECO:0000313" key="1">
    <source>
        <dbReference type="EMBL" id="KKM17594.1"/>
    </source>
</evidence>
<accession>A0A0F9ICY1</accession>
<reference evidence="1" key="1">
    <citation type="journal article" date="2015" name="Nature">
        <title>Complex archaea that bridge the gap between prokaryotes and eukaryotes.</title>
        <authorList>
            <person name="Spang A."/>
            <person name="Saw J.H."/>
            <person name="Jorgensen S.L."/>
            <person name="Zaremba-Niedzwiedzka K."/>
            <person name="Martijn J."/>
            <person name="Lind A.E."/>
            <person name="van Eijk R."/>
            <person name="Schleper C."/>
            <person name="Guy L."/>
            <person name="Ettema T.J."/>
        </authorList>
    </citation>
    <scope>NUCLEOTIDE SEQUENCE</scope>
</reference>
<gene>
    <name evidence="1" type="ORF">LCGC14_1674190</name>
</gene>
<dbReference type="EMBL" id="LAZR01014413">
    <property type="protein sequence ID" value="KKM17594.1"/>
    <property type="molecule type" value="Genomic_DNA"/>
</dbReference>
<comment type="caution">
    <text evidence="1">The sequence shown here is derived from an EMBL/GenBank/DDBJ whole genome shotgun (WGS) entry which is preliminary data.</text>
</comment>
<dbReference type="AlphaFoldDB" id="A0A0F9ICY1"/>
<name>A0A0F9ICY1_9ZZZZ</name>
<proteinExistence type="predicted"/>
<protein>
    <submittedName>
        <fullName evidence="1">Uncharacterized protein</fullName>
    </submittedName>
</protein>
<organism evidence="1">
    <name type="scientific">marine sediment metagenome</name>
    <dbReference type="NCBI Taxonomy" id="412755"/>
    <lineage>
        <taxon>unclassified sequences</taxon>
        <taxon>metagenomes</taxon>
        <taxon>ecological metagenomes</taxon>
    </lineage>
</organism>